<dbReference type="Proteomes" id="UP000655287">
    <property type="component" value="Unassembled WGS sequence"/>
</dbReference>
<dbReference type="Pfam" id="PF08241">
    <property type="entry name" value="Methyltransf_11"/>
    <property type="match status" value="1"/>
</dbReference>
<keyword evidence="3" id="KW-1185">Reference proteome</keyword>
<dbReference type="CDD" id="cd02440">
    <property type="entry name" value="AdoMet_MTases"/>
    <property type="match status" value="1"/>
</dbReference>
<dbReference type="InterPro" id="IPR029063">
    <property type="entry name" value="SAM-dependent_MTases_sf"/>
</dbReference>
<evidence type="ECO:0000313" key="3">
    <source>
        <dbReference type="Proteomes" id="UP000655287"/>
    </source>
</evidence>
<name>A0A919QZ54_9ACTN</name>
<dbReference type="SUPFAM" id="SSF53335">
    <property type="entry name" value="S-adenosyl-L-methionine-dependent methyltransferases"/>
    <property type="match status" value="1"/>
</dbReference>
<dbReference type="GO" id="GO:0008757">
    <property type="term" value="F:S-adenosylmethionine-dependent methyltransferase activity"/>
    <property type="evidence" value="ECO:0007669"/>
    <property type="project" value="InterPro"/>
</dbReference>
<evidence type="ECO:0000313" key="2">
    <source>
        <dbReference type="EMBL" id="GII76488.1"/>
    </source>
</evidence>
<protein>
    <recommendedName>
        <fullName evidence="1">Methyltransferase type 11 domain-containing protein</fullName>
    </recommendedName>
</protein>
<accession>A0A919QZ54</accession>
<dbReference type="InterPro" id="IPR013216">
    <property type="entry name" value="Methyltransf_11"/>
</dbReference>
<organism evidence="2 3">
    <name type="scientific">Sphaerisporangium rufum</name>
    <dbReference type="NCBI Taxonomy" id="1381558"/>
    <lineage>
        <taxon>Bacteria</taxon>
        <taxon>Bacillati</taxon>
        <taxon>Actinomycetota</taxon>
        <taxon>Actinomycetes</taxon>
        <taxon>Streptosporangiales</taxon>
        <taxon>Streptosporangiaceae</taxon>
        <taxon>Sphaerisporangium</taxon>
    </lineage>
</organism>
<reference evidence="2" key="1">
    <citation type="submission" date="2021-01" db="EMBL/GenBank/DDBJ databases">
        <title>Whole genome shotgun sequence of Sphaerisporangium rufum NBRC 109079.</title>
        <authorList>
            <person name="Komaki H."/>
            <person name="Tamura T."/>
        </authorList>
    </citation>
    <scope>NUCLEOTIDE SEQUENCE</scope>
    <source>
        <strain evidence="2">NBRC 109079</strain>
    </source>
</reference>
<dbReference type="Gene3D" id="3.40.50.150">
    <property type="entry name" value="Vaccinia Virus protein VP39"/>
    <property type="match status" value="1"/>
</dbReference>
<dbReference type="PANTHER" id="PTHR43591:SF24">
    <property type="entry name" value="2-METHOXY-6-POLYPRENYL-1,4-BENZOQUINOL METHYLASE, MITOCHONDRIAL"/>
    <property type="match status" value="1"/>
</dbReference>
<evidence type="ECO:0000259" key="1">
    <source>
        <dbReference type="Pfam" id="PF08241"/>
    </source>
</evidence>
<dbReference type="PANTHER" id="PTHR43591">
    <property type="entry name" value="METHYLTRANSFERASE"/>
    <property type="match status" value="1"/>
</dbReference>
<comment type="caution">
    <text evidence="2">The sequence shown here is derived from an EMBL/GenBank/DDBJ whole genome shotgun (WGS) entry which is preliminary data.</text>
</comment>
<gene>
    <name evidence="2" type="ORF">Sru01_14700</name>
</gene>
<dbReference type="EMBL" id="BOOU01000021">
    <property type="protein sequence ID" value="GII76488.1"/>
    <property type="molecule type" value="Genomic_DNA"/>
</dbReference>
<proteinExistence type="predicted"/>
<dbReference type="AlphaFoldDB" id="A0A919QZ54"/>
<dbReference type="RefSeq" id="WP_203983125.1">
    <property type="nucleotide sequence ID" value="NZ_BOOU01000021.1"/>
</dbReference>
<feature type="domain" description="Methyltransferase type 11" evidence="1">
    <location>
        <begin position="51"/>
        <end position="144"/>
    </location>
</feature>
<sequence>MTIKIDGGELKARHRAMWALGDYPAVAGEVIPELGATLVAACGVRPGDKVLDVAAGTGNAAIPAALAGADVVACDLTPELLAAGRDVAARRGAALEWREADAEALPFADGAFDVVLSCVGVMFAPHHRAAAAELVRVCRPGGTIGLLSWTPQGFIGQMFAAMRPYVPAPPPGAQPPPLWGDEAHVRDLLGDGVADLVARRAAVTVDRFADPAGFRDFFKNNYGPTVAAYRGLAGDAERVAALDRDLTELARRHDRGSGATVLDWEYLLVTARRR</sequence>